<dbReference type="OrthoDB" id="9765926at2"/>
<gene>
    <name evidence="1" type="ORF">FEF09_00275</name>
</gene>
<protein>
    <submittedName>
        <fullName evidence="1">Gliding motility-associated C-terminal domain-containing protein</fullName>
    </submittedName>
</protein>
<dbReference type="AlphaFoldDB" id="A0A5C6M073"/>
<name>A0A5C6M073_9BACT</name>
<comment type="caution">
    <text evidence="1">The sequence shown here is derived from an EMBL/GenBank/DDBJ whole genome shotgun (WGS) entry which is preliminary data.</text>
</comment>
<organism evidence="1 2">
    <name type="scientific">Chitinophaga pinensis</name>
    <dbReference type="NCBI Taxonomy" id="79329"/>
    <lineage>
        <taxon>Bacteria</taxon>
        <taxon>Pseudomonadati</taxon>
        <taxon>Bacteroidota</taxon>
        <taxon>Chitinophagia</taxon>
        <taxon>Chitinophagales</taxon>
        <taxon>Chitinophagaceae</taxon>
        <taxon>Chitinophaga</taxon>
    </lineage>
</organism>
<dbReference type="InterPro" id="IPR026341">
    <property type="entry name" value="T9SS_type_B"/>
</dbReference>
<sequence length="954" mass="103478">MYTRRFTASSTFVCYSVMEDSDGAIWVTGSENGEAVVIKVDADGNFENCTNDPIQGITSPTTFVETPFTWTREDVYTFNNIAFTPTVRDITFQIDSLCKAPTCGAIELTGPQAICNLADSATYVASKTGMCATNLQWTLPAGTSSRMVNDSTVRLLFSAAGTYMIIAENNIACSVLRDTITVTVAPSPRSINLGNDTLICSANALSLDAGAVFARYVWQNNSTGQTLTVNASGTYYVTAWNLCNEQFSDTIVVNYRQPSDFTVTPQDTAYCVALGPIQFLASGGHTYQWTPATYLNDPQIANPVGTPTASIQYLVTITDTVCHISRDLPVNVTVTPSPRSINLGNDTLLCNAGTLVLDAGAGFTRYQWQNNSTAQTLSVSTSGTYYVSAWNNCNEEFTDTIVVSYRLPADFTVTPMDTTYCTPLAPIQFTATGGHLYQWTPATYLNDPQISNPVGMPTSSINYTVTITDTVCNRTQDLTVRVAVTPSPALNLGNDTLLCNASTLVLDAGAGFARYQWQDNSTAQTLSVNTPGTYYVRAWNNCNEESTDTIVVSYRLPTDFAVTPMDTTYCTPLAPIQFTATGGHLYQWTPATYLNNAQISNPVGMPTSSINYTVTITDTVCNRTQDLTVRVAVTPSPALNLGNDTVLCNAGVLVLDAGAGFTRYQWQDNSTSQTHTLSTAGTYYVNAWNSCNEEVSDTVQVSYRLPDFSVTPLDTAYCTATDPIRFSASGGHLYRWSPSTYLNNAQISNPVGTPDASILYNVTITDTVCNRTRDLSVNITVNQAPDLVLSKSNDITCSVAVTQLLVTGASRYEWIPDASLSALNIPNPVAKPDRTTTYMVRGFSDLGCETLDSITVNFEKIGISTIQLPSAFTPNGDGRNDIFRVIAPPSVEVKEFLIFNRWGELIFTSNNAAKGWNGTYKGAMQEAGAYYWFVKAVSPCGGDLFKKGNVILIR</sequence>
<evidence type="ECO:0000313" key="1">
    <source>
        <dbReference type="EMBL" id="TWW02280.1"/>
    </source>
</evidence>
<accession>A0A5C6M073</accession>
<proteinExistence type="predicted"/>
<keyword evidence="2" id="KW-1185">Reference proteome</keyword>
<dbReference type="NCBIfam" id="TIGR04131">
    <property type="entry name" value="Bac_Flav_CTERM"/>
    <property type="match status" value="1"/>
</dbReference>
<dbReference type="Proteomes" id="UP000318815">
    <property type="component" value="Unassembled WGS sequence"/>
</dbReference>
<dbReference type="RefSeq" id="WP_146302775.1">
    <property type="nucleotide sequence ID" value="NZ_VOHS01000001.1"/>
</dbReference>
<reference evidence="1 2" key="1">
    <citation type="submission" date="2019-08" db="EMBL/GenBank/DDBJ databases">
        <title>Whole genome sequencing of chitin degrading bacteria Chitinophaga pinensis YS16.</title>
        <authorList>
            <person name="Singh R.P."/>
            <person name="Manchanda G."/>
            <person name="Maurya I.K."/>
            <person name="Joshi N.K."/>
            <person name="Srivastava A.K."/>
        </authorList>
    </citation>
    <scope>NUCLEOTIDE SEQUENCE [LARGE SCALE GENOMIC DNA]</scope>
    <source>
        <strain evidence="1 2">YS-16</strain>
    </source>
</reference>
<dbReference type="Pfam" id="PF13585">
    <property type="entry name" value="CHU_C"/>
    <property type="match status" value="1"/>
</dbReference>
<evidence type="ECO:0000313" key="2">
    <source>
        <dbReference type="Proteomes" id="UP000318815"/>
    </source>
</evidence>
<dbReference type="EMBL" id="VOHS01000001">
    <property type="protein sequence ID" value="TWW02280.1"/>
    <property type="molecule type" value="Genomic_DNA"/>
</dbReference>